<organism evidence="5 6">
    <name type="scientific">Physocladia obscura</name>
    <dbReference type="NCBI Taxonomy" id="109957"/>
    <lineage>
        <taxon>Eukaryota</taxon>
        <taxon>Fungi</taxon>
        <taxon>Fungi incertae sedis</taxon>
        <taxon>Chytridiomycota</taxon>
        <taxon>Chytridiomycota incertae sedis</taxon>
        <taxon>Chytridiomycetes</taxon>
        <taxon>Chytridiales</taxon>
        <taxon>Chytriomycetaceae</taxon>
        <taxon>Physocladia</taxon>
    </lineage>
</organism>
<protein>
    <recommendedName>
        <fullName evidence="4">Major facilitator superfamily (MFS) profile domain-containing protein</fullName>
    </recommendedName>
</protein>
<feature type="transmembrane region" description="Helical" evidence="3">
    <location>
        <begin position="179"/>
        <end position="200"/>
    </location>
</feature>
<feature type="domain" description="Major facilitator superfamily (MFS) profile" evidence="4">
    <location>
        <begin position="252"/>
        <end position="440"/>
    </location>
</feature>
<feature type="transmembrane region" description="Helical" evidence="3">
    <location>
        <begin position="145"/>
        <end position="167"/>
    </location>
</feature>
<keyword evidence="6" id="KW-1185">Reference proteome</keyword>
<dbReference type="Gene3D" id="1.20.1250.20">
    <property type="entry name" value="MFS general substrate transporter like domains"/>
    <property type="match status" value="2"/>
</dbReference>
<accession>A0AAD5X9V2</accession>
<dbReference type="Proteomes" id="UP001211907">
    <property type="component" value="Unassembled WGS sequence"/>
</dbReference>
<feature type="transmembrane region" description="Helical" evidence="3">
    <location>
        <begin position="251"/>
        <end position="269"/>
    </location>
</feature>
<feature type="transmembrane region" description="Helical" evidence="3">
    <location>
        <begin position="379"/>
        <end position="401"/>
    </location>
</feature>
<evidence type="ECO:0000256" key="3">
    <source>
        <dbReference type="SAM" id="Phobius"/>
    </source>
</evidence>
<feature type="transmembrane region" description="Helical" evidence="3">
    <location>
        <begin position="212"/>
        <end position="231"/>
    </location>
</feature>
<keyword evidence="3" id="KW-0472">Membrane</keyword>
<feature type="transmembrane region" description="Helical" evidence="3">
    <location>
        <begin position="289"/>
        <end position="311"/>
    </location>
</feature>
<comment type="subcellular location">
    <subcellularLocation>
        <location evidence="1">Membrane</location>
        <topology evidence="1">Multi-pass membrane protein</topology>
    </subcellularLocation>
</comment>
<gene>
    <name evidence="5" type="ORF">HK100_004545</name>
</gene>
<evidence type="ECO:0000256" key="1">
    <source>
        <dbReference type="ARBA" id="ARBA00004141"/>
    </source>
</evidence>
<dbReference type="InterPro" id="IPR036259">
    <property type="entry name" value="MFS_trans_sf"/>
</dbReference>
<dbReference type="PANTHER" id="PTHR11360:SF284">
    <property type="entry name" value="EG:103B4.3 PROTEIN-RELATED"/>
    <property type="match status" value="1"/>
</dbReference>
<dbReference type="SUPFAM" id="SSF103473">
    <property type="entry name" value="MFS general substrate transporter"/>
    <property type="match status" value="1"/>
</dbReference>
<feature type="transmembrane region" description="Helical" evidence="3">
    <location>
        <begin position="318"/>
        <end position="336"/>
    </location>
</feature>
<dbReference type="EMBL" id="JADGJH010002223">
    <property type="protein sequence ID" value="KAJ3101442.1"/>
    <property type="molecule type" value="Genomic_DNA"/>
</dbReference>
<evidence type="ECO:0000313" key="6">
    <source>
        <dbReference type="Proteomes" id="UP001211907"/>
    </source>
</evidence>
<dbReference type="AlphaFoldDB" id="A0AAD5X9V2"/>
<feature type="transmembrane region" description="Helical" evidence="3">
    <location>
        <begin position="51"/>
        <end position="72"/>
    </location>
</feature>
<comment type="similarity">
    <text evidence="2">Belongs to the major facilitator superfamily. Monocarboxylate porter (TC 2.A.1.13) family.</text>
</comment>
<comment type="caution">
    <text evidence="5">The sequence shown here is derived from an EMBL/GenBank/DDBJ whole genome shotgun (WGS) entry which is preliminary data.</text>
</comment>
<feature type="transmembrane region" description="Helical" evidence="3">
    <location>
        <begin position="92"/>
        <end position="109"/>
    </location>
</feature>
<sequence>MPEPERPEITATTTTSLLDPPHQNLAPALEKAEETEISDISRLKKAPDGGLTAWLTVFASFTVHFLILGVVYSFGNYAAFYAANGLDSLSSITWIGSIGAAARVGFGLPSGRFAELYGFRTMMFCGTVILSGGLILASFCTNSTWKLMLTQGLLFGLGSSLVYFPAVSVPSQWFTTKRSMATGIAVSGSGIGGLVMALVIEKALTAFGPAWTLRMTGIAMFVGLCSILPLVKTRIPPAPKSKTDWSVFRDWNFLLLLLLTLFATFASFIPINFLPSFAINVVGSSPTEAAILVSVYNGAGAVGRIVIGIAADTVFGRVNSIVLCGFFSGMSMLFIWTFADTFLILVVFAIVNGFVAGGFIALFPVVLGHTYELERLPSLIGTILTFSALGNLCGSPLGGLIQSQFGYQWLAVFSGLVMMVSLVFSVTLRIKVDRKLWKIV</sequence>
<dbReference type="Pfam" id="PF07690">
    <property type="entry name" value="MFS_1"/>
    <property type="match status" value="1"/>
</dbReference>
<dbReference type="InterPro" id="IPR011701">
    <property type="entry name" value="MFS"/>
</dbReference>
<dbReference type="InterPro" id="IPR050327">
    <property type="entry name" value="Proton-linked_MCT"/>
</dbReference>
<dbReference type="GO" id="GO:0022857">
    <property type="term" value="F:transmembrane transporter activity"/>
    <property type="evidence" value="ECO:0007669"/>
    <property type="project" value="InterPro"/>
</dbReference>
<dbReference type="GO" id="GO:0016020">
    <property type="term" value="C:membrane"/>
    <property type="evidence" value="ECO:0007669"/>
    <property type="project" value="UniProtKB-SubCell"/>
</dbReference>
<reference evidence="5" key="1">
    <citation type="submission" date="2020-05" db="EMBL/GenBank/DDBJ databases">
        <title>Phylogenomic resolution of chytrid fungi.</title>
        <authorList>
            <person name="Stajich J.E."/>
            <person name="Amses K."/>
            <person name="Simmons R."/>
            <person name="Seto K."/>
            <person name="Myers J."/>
            <person name="Bonds A."/>
            <person name="Quandt C.A."/>
            <person name="Barry K."/>
            <person name="Liu P."/>
            <person name="Grigoriev I."/>
            <person name="Longcore J.E."/>
            <person name="James T.Y."/>
        </authorList>
    </citation>
    <scope>NUCLEOTIDE SEQUENCE</scope>
    <source>
        <strain evidence="5">JEL0513</strain>
    </source>
</reference>
<name>A0AAD5X9V2_9FUNG</name>
<evidence type="ECO:0000259" key="4">
    <source>
        <dbReference type="PROSITE" id="PS50850"/>
    </source>
</evidence>
<dbReference type="PANTHER" id="PTHR11360">
    <property type="entry name" value="MONOCARBOXYLATE TRANSPORTER"/>
    <property type="match status" value="1"/>
</dbReference>
<keyword evidence="3" id="KW-0812">Transmembrane</keyword>
<feature type="transmembrane region" description="Helical" evidence="3">
    <location>
        <begin position="121"/>
        <end position="139"/>
    </location>
</feature>
<feature type="transmembrane region" description="Helical" evidence="3">
    <location>
        <begin position="342"/>
        <end position="367"/>
    </location>
</feature>
<keyword evidence="3" id="KW-1133">Transmembrane helix</keyword>
<evidence type="ECO:0000256" key="2">
    <source>
        <dbReference type="ARBA" id="ARBA00006727"/>
    </source>
</evidence>
<dbReference type="InterPro" id="IPR020846">
    <property type="entry name" value="MFS_dom"/>
</dbReference>
<evidence type="ECO:0000313" key="5">
    <source>
        <dbReference type="EMBL" id="KAJ3101442.1"/>
    </source>
</evidence>
<feature type="transmembrane region" description="Helical" evidence="3">
    <location>
        <begin position="407"/>
        <end position="428"/>
    </location>
</feature>
<proteinExistence type="inferred from homology"/>
<dbReference type="PROSITE" id="PS50850">
    <property type="entry name" value="MFS"/>
    <property type="match status" value="1"/>
</dbReference>